<evidence type="ECO:0000313" key="2">
    <source>
        <dbReference type="Proteomes" id="UP001162992"/>
    </source>
</evidence>
<comment type="caution">
    <text evidence="1">The sequence shown here is derived from an EMBL/GenBank/DDBJ whole genome shotgun (WGS) entry which is preliminary data.</text>
</comment>
<reference evidence="2" key="1">
    <citation type="journal article" date="2024" name="Proc. Natl. Acad. Sci. U.S.A.">
        <title>Extraordinary preservation of gene collinearity over three hundred million years revealed in homosporous lycophytes.</title>
        <authorList>
            <person name="Li C."/>
            <person name="Wickell D."/>
            <person name="Kuo L.Y."/>
            <person name="Chen X."/>
            <person name="Nie B."/>
            <person name="Liao X."/>
            <person name="Peng D."/>
            <person name="Ji J."/>
            <person name="Jenkins J."/>
            <person name="Williams M."/>
            <person name="Shu S."/>
            <person name="Plott C."/>
            <person name="Barry K."/>
            <person name="Rajasekar S."/>
            <person name="Grimwood J."/>
            <person name="Han X."/>
            <person name="Sun S."/>
            <person name="Hou Z."/>
            <person name="He W."/>
            <person name="Dai G."/>
            <person name="Sun C."/>
            <person name="Schmutz J."/>
            <person name="Leebens-Mack J.H."/>
            <person name="Li F.W."/>
            <person name="Wang L."/>
        </authorList>
    </citation>
    <scope>NUCLEOTIDE SEQUENCE [LARGE SCALE GENOMIC DNA]</scope>
    <source>
        <strain evidence="2">cv. PW_Plant_1</strain>
    </source>
</reference>
<accession>A0ACC2B211</accession>
<dbReference type="EMBL" id="CM055109">
    <property type="protein sequence ID" value="KAJ7523858.1"/>
    <property type="molecule type" value="Genomic_DNA"/>
</dbReference>
<name>A0ACC2B211_DIPCM</name>
<dbReference type="Proteomes" id="UP001162992">
    <property type="component" value="Chromosome 18"/>
</dbReference>
<proteinExistence type="predicted"/>
<gene>
    <name evidence="1" type="ORF">O6H91_18G065400</name>
</gene>
<sequence length="531" mass="58310">MGLVAFVFPSAMDSSSSSSSSSIAPSSFHTLPSSPLPTTSPPHVLLLAFPSQGHVLALLSLAKLLASKGVVVTYVCAQHRISRLQRKYTHTASDLGPLIRLVGLPERVPLRDVGIDEGIGISEWLMEVAIDMKDQFVQLLQELQAGGAAPGAQAQDFAAPSSVVSDVFLPWVRDVAATSHLSHYVFFPCSASSLSVMLSLPLLISQGHVPLVSSAEPHLITLPGLSPFWNKDLPVFLHEKLKKPLQQAIFDSGFRLIEASTILINTTYEMETNAINYALQLKDNFHEVKRKVLSVGPVLPIQILNDLSFPHSQSGKQEHDIECLRWLSSKTARSVLYVSFGSIHIPSTEEIHELALGLEASSCAFLWVLRRPPCTSSSFPLSTLLPEGFQSRLNDRCFIVSPWAPQLLILSHPSVGGFLTHCGWNSILESISFGVPLIAYPQFAEQRLNCRMIVDQLRIGLELQKDENELILGRKQIERVIRLLMGGEEGVEVKKSCAQLKDVIRRSVKKGGSSYENLDAFVHEIFDSGSK</sequence>
<evidence type="ECO:0000313" key="1">
    <source>
        <dbReference type="EMBL" id="KAJ7523858.1"/>
    </source>
</evidence>
<protein>
    <submittedName>
        <fullName evidence="1">Uncharacterized protein</fullName>
    </submittedName>
</protein>
<keyword evidence="2" id="KW-1185">Reference proteome</keyword>
<organism evidence="1 2">
    <name type="scientific">Diphasiastrum complanatum</name>
    <name type="common">Issler's clubmoss</name>
    <name type="synonym">Lycopodium complanatum</name>
    <dbReference type="NCBI Taxonomy" id="34168"/>
    <lineage>
        <taxon>Eukaryota</taxon>
        <taxon>Viridiplantae</taxon>
        <taxon>Streptophyta</taxon>
        <taxon>Embryophyta</taxon>
        <taxon>Tracheophyta</taxon>
        <taxon>Lycopodiopsida</taxon>
        <taxon>Lycopodiales</taxon>
        <taxon>Lycopodiaceae</taxon>
        <taxon>Lycopodioideae</taxon>
        <taxon>Diphasiastrum</taxon>
    </lineage>
</organism>